<name>A0A2P2J7L6_RHIMU</name>
<accession>A0A2P2J7L6</accession>
<organism evidence="1">
    <name type="scientific">Rhizophora mucronata</name>
    <name type="common">Asiatic mangrove</name>
    <dbReference type="NCBI Taxonomy" id="61149"/>
    <lineage>
        <taxon>Eukaryota</taxon>
        <taxon>Viridiplantae</taxon>
        <taxon>Streptophyta</taxon>
        <taxon>Embryophyta</taxon>
        <taxon>Tracheophyta</taxon>
        <taxon>Spermatophyta</taxon>
        <taxon>Magnoliopsida</taxon>
        <taxon>eudicotyledons</taxon>
        <taxon>Gunneridae</taxon>
        <taxon>Pentapetalae</taxon>
        <taxon>rosids</taxon>
        <taxon>fabids</taxon>
        <taxon>Malpighiales</taxon>
        <taxon>Rhizophoraceae</taxon>
        <taxon>Rhizophora</taxon>
    </lineage>
</organism>
<sequence>MTFWDLVQDQQATFNASCWWNHYNGEDD</sequence>
<evidence type="ECO:0000313" key="1">
    <source>
        <dbReference type="EMBL" id="MBW89448.1"/>
    </source>
</evidence>
<proteinExistence type="predicted"/>
<dbReference type="AlphaFoldDB" id="A0A2P2J7L6"/>
<reference evidence="1" key="1">
    <citation type="submission" date="2018-02" db="EMBL/GenBank/DDBJ databases">
        <title>Rhizophora mucronata_Transcriptome.</title>
        <authorList>
            <person name="Meera S.P."/>
            <person name="Sreeshan A."/>
            <person name="Augustine A."/>
        </authorList>
    </citation>
    <scope>NUCLEOTIDE SEQUENCE</scope>
    <source>
        <tissue evidence="1">Leaf</tissue>
    </source>
</reference>
<protein>
    <submittedName>
        <fullName evidence="1">Uncharacterized protein</fullName>
    </submittedName>
</protein>
<dbReference type="EMBL" id="GGEC01008965">
    <property type="protein sequence ID" value="MBW89448.1"/>
    <property type="molecule type" value="Transcribed_RNA"/>
</dbReference>